<dbReference type="PANTHER" id="PTHR11814">
    <property type="entry name" value="SULFATE TRANSPORTER"/>
    <property type="match status" value="1"/>
</dbReference>
<evidence type="ECO:0000256" key="3">
    <source>
        <dbReference type="ARBA" id="ARBA00022989"/>
    </source>
</evidence>
<dbReference type="RefSeq" id="WP_386073784.1">
    <property type="nucleotide sequence ID" value="NZ_JBHTJT010000008.1"/>
</dbReference>
<feature type="transmembrane region" description="Helical" evidence="5">
    <location>
        <begin position="187"/>
        <end position="206"/>
    </location>
</feature>
<dbReference type="InterPro" id="IPR011547">
    <property type="entry name" value="SLC26A/SulP_dom"/>
</dbReference>
<gene>
    <name evidence="7" type="ORF">ACFQ2S_07225</name>
</gene>
<evidence type="ECO:0000256" key="1">
    <source>
        <dbReference type="ARBA" id="ARBA00004141"/>
    </source>
</evidence>
<keyword evidence="3 5" id="KW-1133">Transmembrane helix</keyword>
<keyword evidence="8" id="KW-1185">Reference proteome</keyword>
<dbReference type="InterPro" id="IPR001902">
    <property type="entry name" value="SLC26A/SulP_fam"/>
</dbReference>
<evidence type="ECO:0000256" key="4">
    <source>
        <dbReference type="ARBA" id="ARBA00023136"/>
    </source>
</evidence>
<evidence type="ECO:0000256" key="2">
    <source>
        <dbReference type="ARBA" id="ARBA00022692"/>
    </source>
</evidence>
<feature type="transmembrane region" description="Helical" evidence="5">
    <location>
        <begin position="108"/>
        <end position="128"/>
    </location>
</feature>
<dbReference type="Pfam" id="PF00916">
    <property type="entry name" value="Sulfate_transp"/>
    <property type="match status" value="1"/>
</dbReference>
<organism evidence="7 8">
    <name type="scientific">Tropicimonas aquimaris</name>
    <dbReference type="NCBI Taxonomy" id="914152"/>
    <lineage>
        <taxon>Bacteria</taxon>
        <taxon>Pseudomonadati</taxon>
        <taxon>Pseudomonadota</taxon>
        <taxon>Alphaproteobacteria</taxon>
        <taxon>Rhodobacterales</taxon>
        <taxon>Roseobacteraceae</taxon>
        <taxon>Tropicimonas</taxon>
    </lineage>
</organism>
<accession>A0ABW3INE1</accession>
<evidence type="ECO:0000313" key="8">
    <source>
        <dbReference type="Proteomes" id="UP001597108"/>
    </source>
</evidence>
<comment type="subcellular location">
    <subcellularLocation>
        <location evidence="1">Membrane</location>
        <topology evidence="1">Multi-pass membrane protein</topology>
    </subcellularLocation>
</comment>
<reference evidence="8" key="1">
    <citation type="journal article" date="2019" name="Int. J. Syst. Evol. Microbiol.">
        <title>The Global Catalogue of Microorganisms (GCM) 10K type strain sequencing project: providing services to taxonomists for standard genome sequencing and annotation.</title>
        <authorList>
            <consortium name="The Broad Institute Genomics Platform"/>
            <consortium name="The Broad Institute Genome Sequencing Center for Infectious Disease"/>
            <person name="Wu L."/>
            <person name="Ma J."/>
        </authorList>
    </citation>
    <scope>NUCLEOTIDE SEQUENCE [LARGE SCALE GENOMIC DNA]</scope>
    <source>
        <strain evidence="8">CCUG 60524</strain>
    </source>
</reference>
<feature type="transmembrane region" description="Helical" evidence="5">
    <location>
        <begin position="212"/>
        <end position="236"/>
    </location>
</feature>
<feature type="domain" description="SLC26A/SulP transporter" evidence="6">
    <location>
        <begin position="26"/>
        <end position="249"/>
    </location>
</feature>
<dbReference type="Proteomes" id="UP001597108">
    <property type="component" value="Unassembled WGS sequence"/>
</dbReference>
<feature type="transmembrane region" description="Helical" evidence="5">
    <location>
        <begin position="134"/>
        <end position="153"/>
    </location>
</feature>
<name>A0ABW3INE1_9RHOB</name>
<evidence type="ECO:0000313" key="7">
    <source>
        <dbReference type="EMBL" id="MFD0979446.1"/>
    </source>
</evidence>
<keyword evidence="2 5" id="KW-0812">Transmembrane</keyword>
<dbReference type="EMBL" id="JBHTJT010000008">
    <property type="protein sequence ID" value="MFD0979446.1"/>
    <property type="molecule type" value="Genomic_DNA"/>
</dbReference>
<proteinExistence type="predicted"/>
<comment type="caution">
    <text evidence="7">The sequence shown here is derived from an EMBL/GenBank/DDBJ whole genome shotgun (WGS) entry which is preliminary data.</text>
</comment>
<keyword evidence="4 5" id="KW-0472">Membrane</keyword>
<evidence type="ECO:0000256" key="5">
    <source>
        <dbReference type="SAM" id="Phobius"/>
    </source>
</evidence>
<protein>
    <submittedName>
        <fullName evidence="7">SulP family inorganic anion transporter</fullName>
    </submittedName>
</protein>
<evidence type="ECO:0000259" key="6">
    <source>
        <dbReference type="Pfam" id="PF00916"/>
    </source>
</evidence>
<feature type="transmembrane region" description="Helical" evidence="5">
    <location>
        <begin position="30"/>
        <end position="53"/>
    </location>
</feature>
<sequence length="267" mass="27120">MTDRIDKLASRVAGFEWLALVKRTSLRTDAFAGLTGAAVVLPQAVAFAAIAGLPPEYGLYTAMVTPVVAALSGSSLVMVSGPTTAISAVVLSALAGRMEPGSAEFIEAAILLAFLVGLLQTAFALVRVGRLAGFVSHSVMTGFTAAAALLIAVSQLGPALGLEGGGAGGIGERLASVAGRLPAYDPAALVCAGLTFATVLLCRRFLPRWPGFLIAIAVGTIAAALMGDMAGQLAFVGELPAAYRASGCRISASATWRSCWRAPSPSR</sequence>